<reference evidence="1" key="1">
    <citation type="journal article" date="2023" name="ISME J.">
        <title>Emergence of putative energy parasites within Clostridia revealed by genome analysis of a novel endosymbiotic clade.</title>
        <authorList>
            <person name="Takahashi K."/>
            <person name="Kuwahara H."/>
            <person name="Horikawa Y."/>
            <person name="Izawa K."/>
            <person name="Kato D."/>
            <person name="Inagaki T."/>
            <person name="Yuki M."/>
            <person name="Ohkuma M."/>
            <person name="Hongoh Y."/>
        </authorList>
    </citation>
    <scope>NUCLEOTIDE SEQUENCE</scope>
    <source>
        <strain evidence="1">RsTa-C01</strain>
    </source>
</reference>
<name>A0AA48L1E6_9FIRM</name>
<evidence type="ECO:0000313" key="1">
    <source>
        <dbReference type="EMBL" id="BED92655.1"/>
    </source>
</evidence>
<dbReference type="KEGG" id="ptrh:RsTaC01_0489"/>
<organism evidence="1">
    <name type="scientific">Candidatus Paraimprobicoccus trichonymphae</name>
    <dbReference type="NCBI Taxonomy" id="3033793"/>
    <lineage>
        <taxon>Bacteria</taxon>
        <taxon>Bacillati</taxon>
        <taxon>Bacillota</taxon>
        <taxon>Clostridia</taxon>
        <taxon>Candidatus Paraimprobicoccus</taxon>
    </lineage>
</organism>
<dbReference type="EMBL" id="AP027925">
    <property type="protein sequence ID" value="BED92655.1"/>
    <property type="molecule type" value="Genomic_DNA"/>
</dbReference>
<accession>A0AA48L1E6</accession>
<gene>
    <name evidence="1" type="ORF">RsTaC01_0489</name>
</gene>
<dbReference type="AlphaFoldDB" id="A0AA48L1E6"/>
<proteinExistence type="predicted"/>
<sequence length="147" mass="15379">MGMTGIEILSVGMMALVSSKLIVGGYNDAKEAISKCSKSTSSTSSGSGGTVDISGVVGKTLSSICGFAGGTGLGCFTINEFVQNDNITQFGLAMRGKLKHKVENKKESSVKVEEVPIENTDNKLNNKKLEENIVAVIDTNSDLQDGI</sequence>
<dbReference type="Proteomes" id="UP001335720">
    <property type="component" value="Chromosome"/>
</dbReference>
<protein>
    <submittedName>
        <fullName evidence="1">Uncharacterized protein</fullName>
    </submittedName>
</protein>